<protein>
    <submittedName>
        <fullName evidence="3">Centrosomal protein of 95 kDa (Cep95) (Coiled-coil domain-containing protein 45)</fullName>
    </submittedName>
</protein>
<feature type="domain" description="DUF5745" evidence="2">
    <location>
        <begin position="82"/>
        <end position="136"/>
    </location>
</feature>
<dbReference type="InterPro" id="IPR044039">
    <property type="entry name" value="DUF5745"/>
</dbReference>
<evidence type="ECO:0000259" key="2">
    <source>
        <dbReference type="Pfam" id="PF19016"/>
    </source>
</evidence>
<feature type="compositionally biased region" description="Polar residues" evidence="1">
    <location>
        <begin position="228"/>
        <end position="239"/>
    </location>
</feature>
<evidence type="ECO:0000313" key="4">
    <source>
        <dbReference type="Proteomes" id="UP001642464"/>
    </source>
</evidence>
<dbReference type="EMBL" id="CAXAMM010008098">
    <property type="protein sequence ID" value="CAK9016301.1"/>
    <property type="molecule type" value="Genomic_DNA"/>
</dbReference>
<organism evidence="3 4">
    <name type="scientific">Durusdinium trenchii</name>
    <dbReference type="NCBI Taxonomy" id="1381693"/>
    <lineage>
        <taxon>Eukaryota</taxon>
        <taxon>Sar</taxon>
        <taxon>Alveolata</taxon>
        <taxon>Dinophyceae</taxon>
        <taxon>Suessiales</taxon>
        <taxon>Symbiodiniaceae</taxon>
        <taxon>Durusdinium</taxon>
    </lineage>
</organism>
<comment type="caution">
    <text evidence="3">The sequence shown here is derived from an EMBL/GenBank/DDBJ whole genome shotgun (WGS) entry which is preliminary data.</text>
</comment>
<dbReference type="PANTHER" id="PTHR22545:SF0">
    <property type="entry name" value="CENTROSOMAL PROTEIN OF 95 KDA"/>
    <property type="match status" value="1"/>
</dbReference>
<evidence type="ECO:0000313" key="3">
    <source>
        <dbReference type="EMBL" id="CAK9016301.1"/>
    </source>
</evidence>
<feature type="compositionally biased region" description="Low complexity" evidence="1">
    <location>
        <begin position="15"/>
        <end position="24"/>
    </location>
</feature>
<keyword evidence="4" id="KW-1185">Reference proteome</keyword>
<dbReference type="Proteomes" id="UP001642464">
    <property type="component" value="Unassembled WGS sequence"/>
</dbReference>
<feature type="region of interest" description="Disordered" evidence="1">
    <location>
        <begin position="190"/>
        <end position="326"/>
    </location>
</feature>
<feature type="region of interest" description="Disordered" evidence="1">
    <location>
        <begin position="1"/>
        <end position="31"/>
    </location>
</feature>
<dbReference type="Pfam" id="PF19016">
    <property type="entry name" value="DUF5745"/>
    <property type="match status" value="1"/>
</dbReference>
<gene>
    <name evidence="3" type="ORF">SCF082_LOCUS13123</name>
</gene>
<accession>A0ABP0JPB8</accession>
<dbReference type="InterPro" id="IPR026619">
    <property type="entry name" value="CEP95"/>
</dbReference>
<proteinExistence type="predicted"/>
<reference evidence="3 4" key="1">
    <citation type="submission" date="2024-02" db="EMBL/GenBank/DDBJ databases">
        <authorList>
            <person name="Chen Y."/>
            <person name="Shah S."/>
            <person name="Dougan E. K."/>
            <person name="Thang M."/>
            <person name="Chan C."/>
        </authorList>
    </citation>
    <scope>NUCLEOTIDE SEQUENCE [LARGE SCALE GENOMIC DNA]</scope>
</reference>
<name>A0ABP0JPB8_9DINO</name>
<feature type="compositionally biased region" description="Basic residues" evidence="1">
    <location>
        <begin position="277"/>
        <end position="293"/>
    </location>
</feature>
<sequence>MSASPSSSPGKGRRAGAQEQAGGASREEREFHESIVRRTNELFVKLNITTRPIQAFEELQKSASSMFVAIFETLFNVRLKNVIRKPRVVTDYIANAQLVMTALSESLPIDLSFLSGEAIYHGDPMQIHHMLSIFESLWAQLGHAQSVSIGTEGSGEESSFLDEELAAALPDFPQDDSPRKHQYQYQRAATPFPGASMGPGSVPSSPYASSREGRGDRPSSSGGGLKQSPKTQRRLSGSQSPGGSGARTPRSAAELRRVGKRASKRTDAGQGVTRRANPAKRKSGKRKAQKKLRKAQDENARRLQQQIRARKVKTTDLPDTKGSAAMRKAAQRVKAAARSSESAKGLRKQTEIDSLETLAAQYPTLYRTLARKRGSLASNSSKASQRQVLAQQLESDMQRYQKAYALLIKGYEAEMRKTSYNNKRRAVLAAKSRGLDHRIERARTARMQQDLQSLEKSWMLRRQAEEELMVRHMFDDAMLVEKEVLLAMKRKDDEERAKIEEERANRFASIEQYYKDREEMLQEKLAQQGREKAINDQARKIAVKQLETKLRTDYAAKFEKLTQDWRQHEEHDFLRHREHLTSSFAAAVK</sequence>
<dbReference type="PANTHER" id="PTHR22545">
    <property type="entry name" value="CENTROSOMAL PROTEIN OF 95 KDA"/>
    <property type="match status" value="1"/>
</dbReference>
<evidence type="ECO:0000256" key="1">
    <source>
        <dbReference type="SAM" id="MobiDB-lite"/>
    </source>
</evidence>